<dbReference type="PANTHER" id="PTHR21342">
    <property type="entry name" value="PHOSPHOPANTETHEINE ADENYLYLTRANSFERASE"/>
    <property type="match status" value="1"/>
</dbReference>
<dbReference type="HAMAP" id="MF_00151">
    <property type="entry name" value="PPAT_bact"/>
    <property type="match status" value="1"/>
</dbReference>
<dbReference type="InterPro" id="IPR014729">
    <property type="entry name" value="Rossmann-like_a/b/a_fold"/>
</dbReference>
<evidence type="ECO:0000313" key="11">
    <source>
        <dbReference type="EMBL" id="TQK76047.1"/>
    </source>
</evidence>
<evidence type="ECO:0000259" key="10">
    <source>
        <dbReference type="Pfam" id="PF01467"/>
    </source>
</evidence>
<sequence>MHIVVVYVGWVSVAVFPGSFDPITVGHLDVVRRAAGIFDTVIVAVGRNAAKSALLPLDERLRLAALAVAGIDGATVSEVPGLLAAFCAEKGADVIVKGLRSGSDLDDELPMAAMNRHLTGVETLFLPADGGLGHVASSLVKDVARHGGEIGGLVTPEVAAAVMAALFPGGSRGAGAATSAPNIDTSEE</sequence>
<dbReference type="EC" id="2.7.7.3" evidence="9"/>
<comment type="subunit">
    <text evidence="9">Homohexamer.</text>
</comment>
<dbReference type="Pfam" id="PF01467">
    <property type="entry name" value="CTP_transf_like"/>
    <property type="match status" value="1"/>
</dbReference>
<dbReference type="NCBIfam" id="TIGR00125">
    <property type="entry name" value="cyt_tran_rel"/>
    <property type="match status" value="1"/>
</dbReference>
<feature type="binding site" evidence="9">
    <location>
        <position position="27"/>
    </location>
    <ligand>
        <name>ATP</name>
        <dbReference type="ChEBI" id="CHEBI:30616"/>
    </ligand>
</feature>
<evidence type="ECO:0000313" key="12">
    <source>
        <dbReference type="Proteomes" id="UP000316181"/>
    </source>
</evidence>
<comment type="subcellular location">
    <subcellularLocation>
        <location evidence="9">Cytoplasm</location>
    </subcellularLocation>
</comment>
<proteinExistence type="inferred from homology"/>
<dbReference type="InterPro" id="IPR001980">
    <property type="entry name" value="PPAT"/>
</dbReference>
<comment type="cofactor">
    <cofactor evidence="9">
        <name>Mg(2+)</name>
        <dbReference type="ChEBI" id="CHEBI:18420"/>
    </cofactor>
</comment>
<keyword evidence="12" id="KW-1185">Reference proteome</keyword>
<evidence type="ECO:0000256" key="5">
    <source>
        <dbReference type="ARBA" id="ARBA00022840"/>
    </source>
</evidence>
<keyword evidence="3 9" id="KW-0548">Nucleotidyltransferase</keyword>
<dbReference type="UniPathway" id="UPA00241">
    <property type="reaction ID" value="UER00355"/>
</dbReference>
<feature type="domain" description="Cytidyltransferase-like" evidence="10">
    <location>
        <begin position="15"/>
        <end position="126"/>
    </location>
</feature>
<name>A0A542SP62_9MICO</name>
<reference evidence="11 12" key="1">
    <citation type="submission" date="2019-06" db="EMBL/GenBank/DDBJ databases">
        <title>Sequencing the genomes of 1000 actinobacteria strains.</title>
        <authorList>
            <person name="Klenk H.-P."/>
        </authorList>
    </citation>
    <scope>NUCLEOTIDE SEQUENCE [LARGE SCALE GENOMIC DNA]</scope>
    <source>
        <strain evidence="11 12">DSM 10596</strain>
    </source>
</reference>
<evidence type="ECO:0000256" key="4">
    <source>
        <dbReference type="ARBA" id="ARBA00022741"/>
    </source>
</evidence>
<dbReference type="GO" id="GO:0005524">
    <property type="term" value="F:ATP binding"/>
    <property type="evidence" value="ECO:0007669"/>
    <property type="project" value="UniProtKB-KW"/>
</dbReference>
<feature type="binding site" evidence="9">
    <location>
        <position position="19"/>
    </location>
    <ligand>
        <name>substrate</name>
    </ligand>
</feature>
<comment type="similarity">
    <text evidence="9">Belongs to the bacterial CoaD family.</text>
</comment>
<feature type="binding site" evidence="9">
    <location>
        <begin position="132"/>
        <end position="138"/>
    </location>
    <ligand>
        <name>ATP</name>
        <dbReference type="ChEBI" id="CHEBI:30616"/>
    </ligand>
</feature>
<feature type="binding site" evidence="9">
    <location>
        <position position="83"/>
    </location>
    <ligand>
        <name>substrate</name>
    </ligand>
</feature>
<comment type="catalytic activity">
    <reaction evidence="8 9">
        <text>(R)-4'-phosphopantetheine + ATP + H(+) = 3'-dephospho-CoA + diphosphate</text>
        <dbReference type="Rhea" id="RHEA:19801"/>
        <dbReference type="ChEBI" id="CHEBI:15378"/>
        <dbReference type="ChEBI" id="CHEBI:30616"/>
        <dbReference type="ChEBI" id="CHEBI:33019"/>
        <dbReference type="ChEBI" id="CHEBI:57328"/>
        <dbReference type="ChEBI" id="CHEBI:61723"/>
        <dbReference type="EC" id="2.7.7.3"/>
    </reaction>
</comment>
<dbReference type="SUPFAM" id="SSF52374">
    <property type="entry name" value="Nucleotidylyl transferase"/>
    <property type="match status" value="1"/>
</dbReference>
<dbReference type="PANTHER" id="PTHR21342:SF1">
    <property type="entry name" value="PHOSPHOPANTETHEINE ADENYLYLTRANSFERASE"/>
    <property type="match status" value="1"/>
</dbReference>
<dbReference type="GO" id="GO:0004595">
    <property type="term" value="F:pantetheine-phosphate adenylyltransferase activity"/>
    <property type="evidence" value="ECO:0007669"/>
    <property type="project" value="UniProtKB-UniRule"/>
</dbReference>
<keyword evidence="7 9" id="KW-0173">Coenzyme A biosynthesis</keyword>
<keyword evidence="2 9" id="KW-0808">Transferase</keyword>
<comment type="function">
    <text evidence="9">Reversibly transfers an adenylyl group from ATP to 4'-phosphopantetheine, yielding dephospho-CoA (dPCoA) and pyrophosphate.</text>
</comment>
<dbReference type="GO" id="GO:0005737">
    <property type="term" value="C:cytoplasm"/>
    <property type="evidence" value="ECO:0007669"/>
    <property type="project" value="UniProtKB-SubCell"/>
</dbReference>
<evidence type="ECO:0000256" key="6">
    <source>
        <dbReference type="ARBA" id="ARBA00022842"/>
    </source>
</evidence>
<dbReference type="NCBIfam" id="TIGR01510">
    <property type="entry name" value="coaD_prev_kdtB"/>
    <property type="match status" value="1"/>
</dbReference>
<evidence type="ECO:0000256" key="9">
    <source>
        <dbReference type="HAMAP-Rule" id="MF_00151"/>
    </source>
</evidence>
<protein>
    <recommendedName>
        <fullName evidence="9">Phosphopantetheine adenylyltransferase</fullName>
        <ecNumber evidence="9">2.7.7.3</ecNumber>
    </recommendedName>
    <alternativeName>
        <fullName evidence="9">Dephospho-CoA pyrophosphorylase</fullName>
    </alternativeName>
    <alternativeName>
        <fullName evidence="9">Pantetheine-phosphate adenylyltransferase</fullName>
        <shortName evidence="9">PPAT</shortName>
    </alternativeName>
</protein>
<dbReference type="EMBL" id="VFNV01000001">
    <property type="protein sequence ID" value="TQK76047.1"/>
    <property type="molecule type" value="Genomic_DNA"/>
</dbReference>
<organism evidence="11 12">
    <name type="scientific">Rarobacter incanus</name>
    <dbReference type="NCBI Taxonomy" id="153494"/>
    <lineage>
        <taxon>Bacteria</taxon>
        <taxon>Bacillati</taxon>
        <taxon>Actinomycetota</taxon>
        <taxon>Actinomycetes</taxon>
        <taxon>Micrococcales</taxon>
        <taxon>Rarobacteraceae</taxon>
        <taxon>Rarobacter</taxon>
    </lineage>
</organism>
<feature type="site" description="Transition state stabilizer" evidence="9">
    <location>
        <position position="27"/>
    </location>
</feature>
<evidence type="ECO:0000256" key="2">
    <source>
        <dbReference type="ARBA" id="ARBA00022679"/>
    </source>
</evidence>
<dbReference type="GO" id="GO:0015937">
    <property type="term" value="P:coenzyme A biosynthetic process"/>
    <property type="evidence" value="ECO:0007669"/>
    <property type="project" value="UniProtKB-UniRule"/>
</dbReference>
<dbReference type="PRINTS" id="PR01020">
    <property type="entry name" value="LPSBIOSNTHSS"/>
</dbReference>
<comment type="pathway">
    <text evidence="9">Cofactor biosynthesis; coenzyme A biosynthesis; CoA from (R)-pantothenate: step 4/5.</text>
</comment>
<gene>
    <name evidence="9" type="primary">coaD</name>
    <name evidence="11" type="ORF">FB389_0702</name>
</gene>
<feature type="binding site" evidence="9">
    <location>
        <position position="51"/>
    </location>
    <ligand>
        <name>substrate</name>
    </ligand>
</feature>
<feature type="binding site" evidence="9">
    <location>
        <position position="108"/>
    </location>
    <ligand>
        <name>ATP</name>
        <dbReference type="ChEBI" id="CHEBI:30616"/>
    </ligand>
</feature>
<evidence type="ECO:0000256" key="1">
    <source>
        <dbReference type="ARBA" id="ARBA00022490"/>
    </source>
</evidence>
<evidence type="ECO:0000256" key="3">
    <source>
        <dbReference type="ARBA" id="ARBA00022695"/>
    </source>
</evidence>
<feature type="binding site" evidence="9">
    <location>
        <position position="97"/>
    </location>
    <ligand>
        <name>substrate</name>
    </ligand>
</feature>
<evidence type="ECO:0000256" key="7">
    <source>
        <dbReference type="ARBA" id="ARBA00022993"/>
    </source>
</evidence>
<comment type="caution">
    <text evidence="11">The sequence shown here is derived from an EMBL/GenBank/DDBJ whole genome shotgun (WGS) entry which is preliminary data.</text>
</comment>
<keyword evidence="4 9" id="KW-0547">Nucleotide-binding</keyword>
<keyword evidence="6 9" id="KW-0460">Magnesium</keyword>
<dbReference type="Proteomes" id="UP000316181">
    <property type="component" value="Unassembled WGS sequence"/>
</dbReference>
<dbReference type="AlphaFoldDB" id="A0A542SP62"/>
<evidence type="ECO:0000256" key="8">
    <source>
        <dbReference type="ARBA" id="ARBA00029346"/>
    </source>
</evidence>
<dbReference type="Gene3D" id="3.40.50.620">
    <property type="entry name" value="HUPs"/>
    <property type="match status" value="1"/>
</dbReference>
<feature type="binding site" evidence="9">
    <location>
        <begin position="98"/>
        <end position="100"/>
    </location>
    <ligand>
        <name>ATP</name>
        <dbReference type="ChEBI" id="CHEBI:30616"/>
    </ligand>
</feature>
<accession>A0A542SP62</accession>
<keyword evidence="1 9" id="KW-0963">Cytoplasm</keyword>
<dbReference type="InterPro" id="IPR004821">
    <property type="entry name" value="Cyt_trans-like"/>
</dbReference>
<keyword evidence="5 9" id="KW-0067">ATP-binding</keyword>
<feature type="binding site" evidence="9">
    <location>
        <begin position="19"/>
        <end position="20"/>
    </location>
    <ligand>
        <name>ATP</name>
        <dbReference type="ChEBI" id="CHEBI:30616"/>
    </ligand>
</feature>